<dbReference type="InterPro" id="IPR018629">
    <property type="entry name" value="XK-rel"/>
</dbReference>
<accession>A0A7R9H378</accession>
<feature type="region of interest" description="Disordered" evidence="8">
    <location>
        <begin position="247"/>
        <end position="267"/>
    </location>
</feature>
<evidence type="ECO:0000256" key="6">
    <source>
        <dbReference type="ARBA" id="ARBA00023136"/>
    </source>
</evidence>
<gene>
    <name evidence="9" type="ORF">TCEB3V08_LOCUS8929</name>
</gene>
<proteinExistence type="inferred from homology"/>
<dbReference type="Pfam" id="PF09815">
    <property type="entry name" value="XK-related"/>
    <property type="match status" value="1"/>
</dbReference>
<feature type="transmembrane region" description="Helical" evidence="7">
    <location>
        <begin position="63"/>
        <end position="81"/>
    </location>
</feature>
<keyword evidence="4 7" id="KW-0812">Transmembrane</keyword>
<feature type="transmembrane region" description="Helical" evidence="7">
    <location>
        <begin position="102"/>
        <end position="121"/>
    </location>
</feature>
<dbReference type="GO" id="GO:0043652">
    <property type="term" value="P:engulfment of apoptotic cell"/>
    <property type="evidence" value="ECO:0007669"/>
    <property type="project" value="TreeGrafter"/>
</dbReference>
<reference evidence="9" key="1">
    <citation type="submission" date="2020-11" db="EMBL/GenBank/DDBJ databases">
        <authorList>
            <person name="Tran Van P."/>
        </authorList>
    </citation>
    <scope>NUCLEOTIDE SEQUENCE</scope>
</reference>
<dbReference type="InterPro" id="IPR050895">
    <property type="entry name" value="XK-related_scramblase"/>
</dbReference>
<comment type="similarity">
    <text evidence="2 7">Belongs to the XK family.</text>
</comment>
<dbReference type="PANTHER" id="PTHR16024">
    <property type="entry name" value="XK-RELATED PROTEIN"/>
    <property type="match status" value="1"/>
</dbReference>
<organism evidence="9">
    <name type="scientific">Timema cristinae</name>
    <name type="common">Walking stick</name>
    <dbReference type="NCBI Taxonomy" id="61476"/>
    <lineage>
        <taxon>Eukaryota</taxon>
        <taxon>Metazoa</taxon>
        <taxon>Ecdysozoa</taxon>
        <taxon>Arthropoda</taxon>
        <taxon>Hexapoda</taxon>
        <taxon>Insecta</taxon>
        <taxon>Pterygota</taxon>
        <taxon>Neoptera</taxon>
        <taxon>Polyneoptera</taxon>
        <taxon>Phasmatodea</taxon>
        <taxon>Timematodea</taxon>
        <taxon>Timematoidea</taxon>
        <taxon>Timematidae</taxon>
        <taxon>Timema</taxon>
    </lineage>
</organism>
<keyword evidence="6 7" id="KW-0472">Membrane</keyword>
<evidence type="ECO:0000256" key="3">
    <source>
        <dbReference type="ARBA" id="ARBA00022475"/>
    </source>
</evidence>
<dbReference type="EMBL" id="OC320108">
    <property type="protein sequence ID" value="CAD7407222.1"/>
    <property type="molecule type" value="Genomic_DNA"/>
</dbReference>
<dbReference type="GO" id="GO:0070782">
    <property type="term" value="P:phosphatidylserine exposure on apoptotic cell surface"/>
    <property type="evidence" value="ECO:0007669"/>
    <property type="project" value="TreeGrafter"/>
</dbReference>
<evidence type="ECO:0000256" key="5">
    <source>
        <dbReference type="ARBA" id="ARBA00022989"/>
    </source>
</evidence>
<dbReference type="AlphaFoldDB" id="A0A7R9H378"/>
<dbReference type="GO" id="GO:0005886">
    <property type="term" value="C:plasma membrane"/>
    <property type="evidence" value="ECO:0007669"/>
    <property type="project" value="UniProtKB-SubCell"/>
</dbReference>
<evidence type="ECO:0000256" key="7">
    <source>
        <dbReference type="RuleBase" id="RU910716"/>
    </source>
</evidence>
<sequence>MVKKQSILNDKPSTVMGYPLTIRQQICLCFLLPSIINCIIYILDISTCVSAVREHFDAGLHVWAAFTIVLLYLPSIVFFVLTVSKPDFWDEQGDIVRTGQWFVFRLAQLVAFPIWAIYRYAKQLFWSIEALIREDPLREEALQEVIEPSQIELYLYLQAFLQCAPQAVLQIFIMLYAYKLGIQINKHLFFSHLTSSFQPTGSTQVLLVVTSLTIMASTTTCFQRFESQRLNGRIEPWKRRPMIDSDTNATETTIPTTQTETKPNTTKMSYFPPSVAKKPLLSTPTPSPHGPTLPLKPAGRTKRSFRHSAGLSLALPNFPAPPRPSSAPVAAANRSSVLELPGRRKLVKGLEEDEPLGKNIAYFWWFFYLLSRTLSIATFAHFHLPAAIGVVLFHYGVMAAYLLYQSRFPIHLTEIRTSISLSSAVELNTTSALANYATEVGKNSAEQRVVVHLCVKRVKQVTSLLLVDRVVLDPQVHSLRHSPSEVHQSITQMAPFQGLIRAVQSEIYVEIQRRIQDDETYSLGVSFLYERCPELIITTRLSEEQLVVHCRKEIIYHYIHPVPKPPEPEVEDASVLAFLFLVPLLVPKIWDNLYSKPRFGSGNIWALLRQVVRTKPQQ</sequence>
<evidence type="ECO:0000256" key="2">
    <source>
        <dbReference type="ARBA" id="ARBA00008789"/>
    </source>
</evidence>
<feature type="transmembrane region" description="Helical" evidence="7">
    <location>
        <begin position="153"/>
        <end position="178"/>
    </location>
</feature>
<comment type="subcellular location">
    <subcellularLocation>
        <location evidence="1">Cell membrane</location>
        <topology evidence="1">Multi-pass membrane protein</topology>
    </subcellularLocation>
    <subcellularLocation>
        <location evidence="7">Membrane</location>
        <topology evidence="7">Multi-pass membrane protein</topology>
    </subcellularLocation>
</comment>
<name>A0A7R9H378_TIMCR</name>
<evidence type="ECO:0000256" key="1">
    <source>
        <dbReference type="ARBA" id="ARBA00004651"/>
    </source>
</evidence>
<keyword evidence="5 7" id="KW-1133">Transmembrane helix</keyword>
<keyword evidence="3" id="KW-1003">Cell membrane</keyword>
<feature type="region of interest" description="Disordered" evidence="8">
    <location>
        <begin position="279"/>
        <end position="301"/>
    </location>
</feature>
<evidence type="ECO:0000256" key="8">
    <source>
        <dbReference type="SAM" id="MobiDB-lite"/>
    </source>
</evidence>
<dbReference type="PANTHER" id="PTHR16024:SF27">
    <property type="entry name" value="XK-RELATED PROTEIN"/>
    <property type="match status" value="1"/>
</dbReference>
<evidence type="ECO:0000313" key="9">
    <source>
        <dbReference type="EMBL" id="CAD7407222.1"/>
    </source>
</evidence>
<evidence type="ECO:0000256" key="4">
    <source>
        <dbReference type="ARBA" id="ARBA00022692"/>
    </source>
</evidence>
<feature type="transmembrane region" description="Helical" evidence="7">
    <location>
        <begin position="386"/>
        <end position="404"/>
    </location>
</feature>
<dbReference type="GO" id="GO:1902742">
    <property type="term" value="P:apoptotic process involved in development"/>
    <property type="evidence" value="ECO:0007669"/>
    <property type="project" value="TreeGrafter"/>
</dbReference>
<protein>
    <recommendedName>
        <fullName evidence="7">XK-related protein</fullName>
    </recommendedName>
</protein>
<feature type="transmembrane region" description="Helical" evidence="7">
    <location>
        <begin position="26"/>
        <end position="43"/>
    </location>
</feature>